<comment type="subcellular location">
    <subcellularLocation>
        <location evidence="1">Cell membrane</location>
        <topology evidence="1">Multi-pass membrane protein</topology>
    </subcellularLocation>
</comment>
<keyword evidence="8" id="KW-1185">Reference proteome</keyword>
<feature type="transmembrane region" description="Helical" evidence="6">
    <location>
        <begin position="159"/>
        <end position="189"/>
    </location>
</feature>
<evidence type="ECO:0000313" key="8">
    <source>
        <dbReference type="Proteomes" id="UP000283433"/>
    </source>
</evidence>
<gene>
    <name evidence="7" type="ORF">BCY91_03975</name>
</gene>
<feature type="transmembrane region" description="Helical" evidence="6">
    <location>
        <begin position="272"/>
        <end position="294"/>
    </location>
</feature>
<dbReference type="PANTHER" id="PTHR30213">
    <property type="entry name" value="INNER MEMBRANE PROTEIN YHJD"/>
    <property type="match status" value="1"/>
</dbReference>
<keyword evidence="2" id="KW-1003">Cell membrane</keyword>
<dbReference type="InterPro" id="IPR017039">
    <property type="entry name" value="Virul_fac_BrkB"/>
</dbReference>
<feature type="transmembrane region" description="Helical" evidence="6">
    <location>
        <begin position="57"/>
        <end position="76"/>
    </location>
</feature>
<protein>
    <submittedName>
        <fullName evidence="7">Ribonuclease BN</fullName>
    </submittedName>
</protein>
<feature type="transmembrane region" description="Helical" evidence="6">
    <location>
        <begin position="237"/>
        <end position="260"/>
    </location>
</feature>
<feature type="transmembrane region" description="Helical" evidence="6">
    <location>
        <begin position="20"/>
        <end position="42"/>
    </location>
</feature>
<evidence type="ECO:0000256" key="4">
    <source>
        <dbReference type="ARBA" id="ARBA00022989"/>
    </source>
</evidence>
<evidence type="ECO:0000256" key="5">
    <source>
        <dbReference type="ARBA" id="ARBA00023136"/>
    </source>
</evidence>
<dbReference type="PANTHER" id="PTHR30213:SF0">
    <property type="entry name" value="UPF0761 MEMBRANE PROTEIN YIHY"/>
    <property type="match status" value="1"/>
</dbReference>
<keyword evidence="5 6" id="KW-0472">Membrane</keyword>
<feature type="transmembrane region" description="Helical" evidence="6">
    <location>
        <begin position="201"/>
        <end position="225"/>
    </location>
</feature>
<evidence type="ECO:0000256" key="6">
    <source>
        <dbReference type="SAM" id="Phobius"/>
    </source>
</evidence>
<dbReference type="RefSeq" id="WP_120181552.1">
    <property type="nucleotide sequence ID" value="NZ_MBTA01000023.1"/>
</dbReference>
<accession>A0A419S5F3</accession>
<evidence type="ECO:0000256" key="1">
    <source>
        <dbReference type="ARBA" id="ARBA00004651"/>
    </source>
</evidence>
<dbReference type="AlphaFoldDB" id="A0A419S5F3"/>
<sequence length="323" mass="36820">MQWLHQFLLKFKFYQTFIGWTKVIVLPGFGSLPLYTVAVFFFQEIQKDSLVNKASSLAYNFMMALFPSIIFLFTLIPYIPISNFQNQLMALIALLLPENAYLAFESTLEDIVKNQNGKLLSLGFVLALFFATNGISTLMQAFNKSSLIIETRTWIKQRFVALTLTLLTAFSIILGVAVMVIGEFVITFIRNELHLKEGAFWIYLIMISRWVIIIIVYFITTSLLYRYGPANSKKWHLFSAGSCLATILAVLTSWGFTFYINNFGSYNKLYGSIGTLLVVMIWLYLNSLILLIGFELNASLDLSKRSIKLVKAPKKNTFRNAEA</sequence>
<dbReference type="GO" id="GO:0005886">
    <property type="term" value="C:plasma membrane"/>
    <property type="evidence" value="ECO:0007669"/>
    <property type="project" value="UniProtKB-SubCell"/>
</dbReference>
<reference evidence="7 8" key="1">
    <citation type="submission" date="2016-07" db="EMBL/GenBank/DDBJ databases">
        <title>Genome of Pelobium manganitolerans.</title>
        <authorList>
            <person name="Wu S."/>
            <person name="Wang G."/>
        </authorList>
    </citation>
    <scope>NUCLEOTIDE SEQUENCE [LARGE SCALE GENOMIC DNA]</scope>
    <source>
        <strain evidence="7 8">YS-25</strain>
    </source>
</reference>
<evidence type="ECO:0000256" key="3">
    <source>
        <dbReference type="ARBA" id="ARBA00022692"/>
    </source>
</evidence>
<organism evidence="7 8">
    <name type="scientific">Pelobium manganitolerans</name>
    <dbReference type="NCBI Taxonomy" id="1842495"/>
    <lineage>
        <taxon>Bacteria</taxon>
        <taxon>Pseudomonadati</taxon>
        <taxon>Bacteroidota</taxon>
        <taxon>Sphingobacteriia</taxon>
        <taxon>Sphingobacteriales</taxon>
        <taxon>Sphingobacteriaceae</taxon>
        <taxon>Pelobium</taxon>
    </lineage>
</organism>
<feature type="transmembrane region" description="Helical" evidence="6">
    <location>
        <begin position="88"/>
        <end position="104"/>
    </location>
</feature>
<feature type="transmembrane region" description="Helical" evidence="6">
    <location>
        <begin position="119"/>
        <end position="138"/>
    </location>
</feature>
<proteinExistence type="predicted"/>
<dbReference type="OrthoDB" id="977385at2"/>
<evidence type="ECO:0000313" key="7">
    <source>
        <dbReference type="EMBL" id="RKD16057.1"/>
    </source>
</evidence>
<dbReference type="PIRSF" id="PIRSF035875">
    <property type="entry name" value="RNase_BN"/>
    <property type="match status" value="1"/>
</dbReference>
<evidence type="ECO:0000256" key="2">
    <source>
        <dbReference type="ARBA" id="ARBA00022475"/>
    </source>
</evidence>
<dbReference type="EMBL" id="MBTA01000023">
    <property type="protein sequence ID" value="RKD16057.1"/>
    <property type="molecule type" value="Genomic_DNA"/>
</dbReference>
<dbReference type="Proteomes" id="UP000283433">
    <property type="component" value="Unassembled WGS sequence"/>
</dbReference>
<dbReference type="Pfam" id="PF03631">
    <property type="entry name" value="Virul_fac_BrkB"/>
    <property type="match status" value="1"/>
</dbReference>
<name>A0A419S5F3_9SPHI</name>
<comment type="caution">
    <text evidence="7">The sequence shown here is derived from an EMBL/GenBank/DDBJ whole genome shotgun (WGS) entry which is preliminary data.</text>
</comment>
<keyword evidence="3 6" id="KW-0812">Transmembrane</keyword>
<dbReference type="NCBIfam" id="TIGR00765">
    <property type="entry name" value="yihY_not_rbn"/>
    <property type="match status" value="1"/>
</dbReference>
<keyword evidence="4 6" id="KW-1133">Transmembrane helix</keyword>